<dbReference type="GeneID" id="31016877"/>
<feature type="region of interest" description="Disordered" evidence="1">
    <location>
        <begin position="63"/>
        <end position="94"/>
    </location>
</feature>
<evidence type="ECO:0000313" key="4">
    <source>
        <dbReference type="Proteomes" id="UP000183809"/>
    </source>
</evidence>
<accession>A0A1J9QTJ8</accession>
<organism evidence="3 4">
    <name type="scientific">Diplodia corticola</name>
    <dbReference type="NCBI Taxonomy" id="236234"/>
    <lineage>
        <taxon>Eukaryota</taxon>
        <taxon>Fungi</taxon>
        <taxon>Dikarya</taxon>
        <taxon>Ascomycota</taxon>
        <taxon>Pezizomycotina</taxon>
        <taxon>Dothideomycetes</taxon>
        <taxon>Dothideomycetes incertae sedis</taxon>
        <taxon>Botryosphaeriales</taxon>
        <taxon>Botryosphaeriaceae</taxon>
        <taxon>Diplodia</taxon>
    </lineage>
</organism>
<sequence length="94" mass="10709">MVDCNRSPEDDACEKPVSSVQKTVIPVCIFVGILLIAIIVFLYSIRRRARLERQWEQQARAKYENAFNNHEPHGKTDTNVPGTRQTDDKGAHKS</sequence>
<dbReference type="EMBL" id="MNUE01000050">
    <property type="protein sequence ID" value="OJD31314.1"/>
    <property type="molecule type" value="Genomic_DNA"/>
</dbReference>
<name>A0A1J9QTJ8_9PEZI</name>
<feature type="compositionally biased region" description="Basic and acidic residues" evidence="1">
    <location>
        <begin position="85"/>
        <end position="94"/>
    </location>
</feature>
<keyword evidence="2" id="KW-0472">Membrane</keyword>
<evidence type="ECO:0000313" key="3">
    <source>
        <dbReference type="EMBL" id="OJD31314.1"/>
    </source>
</evidence>
<protein>
    <submittedName>
        <fullName evidence="3">Uncharacterized protein</fullName>
    </submittedName>
</protein>
<keyword evidence="4" id="KW-1185">Reference proteome</keyword>
<dbReference type="AlphaFoldDB" id="A0A1J9QTJ8"/>
<keyword evidence="2" id="KW-0812">Transmembrane</keyword>
<evidence type="ECO:0000256" key="1">
    <source>
        <dbReference type="SAM" id="MobiDB-lite"/>
    </source>
</evidence>
<feature type="transmembrane region" description="Helical" evidence="2">
    <location>
        <begin position="24"/>
        <end position="45"/>
    </location>
</feature>
<reference evidence="3 4" key="1">
    <citation type="submission" date="2016-10" db="EMBL/GenBank/DDBJ databases">
        <title>Proteomics and genomics reveal pathogen-plant mechanisms compatible with a hemibiotrophic lifestyle of Diplodia corticola.</title>
        <authorList>
            <person name="Fernandes I."/>
            <person name="De Jonge R."/>
            <person name="Van De Peer Y."/>
            <person name="Devreese B."/>
            <person name="Alves A."/>
            <person name="Esteves A.C."/>
        </authorList>
    </citation>
    <scope>NUCLEOTIDE SEQUENCE [LARGE SCALE GENOMIC DNA]</scope>
    <source>
        <strain evidence="3 4">CBS 112549</strain>
    </source>
</reference>
<gene>
    <name evidence="3" type="ORF">BKCO1_5000025</name>
</gene>
<keyword evidence="2" id="KW-1133">Transmembrane helix</keyword>
<dbReference type="OrthoDB" id="10497925at2759"/>
<proteinExistence type="predicted"/>
<evidence type="ECO:0000256" key="2">
    <source>
        <dbReference type="SAM" id="Phobius"/>
    </source>
</evidence>
<comment type="caution">
    <text evidence="3">The sequence shown here is derived from an EMBL/GenBank/DDBJ whole genome shotgun (WGS) entry which is preliminary data.</text>
</comment>
<dbReference type="Proteomes" id="UP000183809">
    <property type="component" value="Unassembled WGS sequence"/>
</dbReference>
<dbReference type="RefSeq" id="XP_020127574.1">
    <property type="nucleotide sequence ID" value="XM_020276616.1"/>
</dbReference>